<comment type="caution">
    <text evidence="1">The sequence shown here is derived from an EMBL/GenBank/DDBJ whole genome shotgun (WGS) entry which is preliminary data.</text>
</comment>
<accession>A0A328AJD8</accession>
<keyword evidence="2" id="KW-1185">Reference proteome</keyword>
<dbReference type="EMBL" id="QFYQ01000001">
    <property type="protein sequence ID" value="RAK54186.1"/>
    <property type="molecule type" value="Genomic_DNA"/>
</dbReference>
<evidence type="ECO:0000313" key="1">
    <source>
        <dbReference type="EMBL" id="RAK54186.1"/>
    </source>
</evidence>
<dbReference type="AlphaFoldDB" id="A0A328AJD8"/>
<evidence type="ECO:0000313" key="2">
    <source>
        <dbReference type="Proteomes" id="UP000249254"/>
    </source>
</evidence>
<reference evidence="2" key="1">
    <citation type="submission" date="2018-05" db="EMBL/GenBank/DDBJ databases">
        <authorList>
            <person name="Li X."/>
        </authorList>
    </citation>
    <scope>NUCLEOTIDE SEQUENCE [LARGE SCALE GENOMIC DNA]</scope>
    <source>
        <strain evidence="2">LX32</strain>
    </source>
</reference>
<sequence>MPLYRLVVLDPQGRVTRRFEFRAGDDLVAEAAAEHLGDHRVKQLWEGARWVRTWAPPPSRAPEAGAKSH</sequence>
<dbReference type="Proteomes" id="UP000249254">
    <property type="component" value="Unassembled WGS sequence"/>
</dbReference>
<dbReference type="OrthoDB" id="8255844at2"/>
<name>A0A328AJD8_9CAUL</name>
<dbReference type="RefSeq" id="WP_111527937.1">
    <property type="nucleotide sequence ID" value="NZ_JBHRSG010000002.1"/>
</dbReference>
<organism evidence="1 2">
    <name type="scientific">Phenylobacterium soli</name>
    <dbReference type="NCBI Taxonomy" id="2170551"/>
    <lineage>
        <taxon>Bacteria</taxon>
        <taxon>Pseudomonadati</taxon>
        <taxon>Pseudomonadota</taxon>
        <taxon>Alphaproteobacteria</taxon>
        <taxon>Caulobacterales</taxon>
        <taxon>Caulobacteraceae</taxon>
        <taxon>Phenylobacterium</taxon>
    </lineage>
</organism>
<protein>
    <submittedName>
        <fullName evidence="1">Uncharacterized protein</fullName>
    </submittedName>
</protein>
<gene>
    <name evidence="1" type="ORF">DJ017_06455</name>
</gene>
<proteinExistence type="predicted"/>